<evidence type="ECO:0000313" key="10">
    <source>
        <dbReference type="Proteomes" id="UP000185622"/>
    </source>
</evidence>
<reference evidence="9 10" key="1">
    <citation type="submission" date="2017-01" db="EMBL/GenBank/DDBJ databases">
        <title>The complete genome sequence of a sulfur-oxidizing marine bacterium Thioclava sp. 25B10_4T.</title>
        <authorList>
            <person name="Liu Y."/>
            <person name="Lai Q."/>
            <person name="Shao Z."/>
        </authorList>
    </citation>
    <scope>NUCLEOTIDE SEQUENCE [LARGE SCALE GENOMIC DNA]</scope>
    <source>
        <strain evidence="9 10">25B10_4</strain>
    </source>
</reference>
<dbReference type="SUPFAM" id="SSF143081">
    <property type="entry name" value="BB1717-like"/>
    <property type="match status" value="1"/>
</dbReference>
<dbReference type="PANTHER" id="PTHR13604">
    <property type="entry name" value="DC12-RELATED"/>
    <property type="match status" value="1"/>
</dbReference>
<organism evidence="9 10">
    <name type="scientific">Thioclava nitratireducens</name>
    <dbReference type="NCBI Taxonomy" id="1915078"/>
    <lineage>
        <taxon>Bacteria</taxon>
        <taxon>Pseudomonadati</taxon>
        <taxon>Pseudomonadota</taxon>
        <taxon>Alphaproteobacteria</taxon>
        <taxon>Rhodobacterales</taxon>
        <taxon>Paracoccaceae</taxon>
        <taxon>Thioclava</taxon>
    </lineage>
</organism>
<dbReference type="Proteomes" id="UP000185622">
    <property type="component" value="Chromosome"/>
</dbReference>
<evidence type="ECO:0000256" key="8">
    <source>
        <dbReference type="RuleBase" id="RU364100"/>
    </source>
</evidence>
<keyword evidence="5" id="KW-0190">Covalent protein-DNA linkage</keyword>
<comment type="similarity">
    <text evidence="1 8">Belongs to the SOS response-associated peptidase family.</text>
</comment>
<dbReference type="Pfam" id="PF02586">
    <property type="entry name" value="SRAP"/>
    <property type="match status" value="1"/>
</dbReference>
<sequence length="222" mass="24609">MCGRMANTLPVDAMARLFKAVPGNDVPDGERFNICPTQSLPVCVSGEEQRQLRAMRWGFIPHWYKTPTDGPLLINARSETVAEKPAFRAAIRSRRCLIPADGFYEWHREGEAKLPFYVSRRDGAPMVFGGLWQDWEKGGELLTTCAIVTVPAGPTLAPIHHREPLVLEEADWAKWLGEEGHGAATLMQPRPEGILQAWRVGQEVNSNRASGAGLREPFANPA</sequence>
<dbReference type="EMBL" id="CP019437">
    <property type="protein sequence ID" value="AQS49231.1"/>
    <property type="molecule type" value="Genomic_DNA"/>
</dbReference>
<keyword evidence="6" id="KW-0238">DNA-binding</keyword>
<evidence type="ECO:0000256" key="6">
    <source>
        <dbReference type="ARBA" id="ARBA00023125"/>
    </source>
</evidence>
<evidence type="ECO:0000256" key="1">
    <source>
        <dbReference type="ARBA" id="ARBA00008136"/>
    </source>
</evidence>
<name>A0ABN4XI30_9RHOB</name>
<dbReference type="InterPro" id="IPR003738">
    <property type="entry name" value="SRAP"/>
</dbReference>
<keyword evidence="10" id="KW-1185">Reference proteome</keyword>
<keyword evidence="2 8" id="KW-0645">Protease</keyword>
<accession>A0ABN4XI30</accession>
<evidence type="ECO:0000256" key="5">
    <source>
        <dbReference type="ARBA" id="ARBA00023124"/>
    </source>
</evidence>
<evidence type="ECO:0000256" key="2">
    <source>
        <dbReference type="ARBA" id="ARBA00022670"/>
    </source>
</evidence>
<evidence type="ECO:0000256" key="7">
    <source>
        <dbReference type="ARBA" id="ARBA00023239"/>
    </source>
</evidence>
<evidence type="ECO:0000256" key="4">
    <source>
        <dbReference type="ARBA" id="ARBA00022801"/>
    </source>
</evidence>
<dbReference type="RefSeq" id="WP_075774068.1">
    <property type="nucleotide sequence ID" value="NZ_CP019437.1"/>
</dbReference>
<proteinExistence type="inferred from homology"/>
<gene>
    <name evidence="9" type="ORF">BMG03_16630</name>
</gene>
<keyword evidence="4 8" id="KW-0378">Hydrolase</keyword>
<dbReference type="InterPro" id="IPR036590">
    <property type="entry name" value="SRAP-like"/>
</dbReference>
<keyword evidence="3" id="KW-0227">DNA damage</keyword>
<evidence type="ECO:0000256" key="3">
    <source>
        <dbReference type="ARBA" id="ARBA00022763"/>
    </source>
</evidence>
<dbReference type="Gene3D" id="3.90.1680.10">
    <property type="entry name" value="SOS response associated peptidase-like"/>
    <property type="match status" value="1"/>
</dbReference>
<protein>
    <recommendedName>
        <fullName evidence="8">Abasic site processing protein</fullName>
        <ecNumber evidence="8">3.4.-.-</ecNumber>
    </recommendedName>
</protein>
<dbReference type="PANTHER" id="PTHR13604:SF0">
    <property type="entry name" value="ABASIC SITE PROCESSING PROTEIN HMCES"/>
    <property type="match status" value="1"/>
</dbReference>
<keyword evidence="7" id="KW-0456">Lyase</keyword>
<dbReference type="EC" id="3.4.-.-" evidence="8"/>
<evidence type="ECO:0000313" key="9">
    <source>
        <dbReference type="EMBL" id="AQS49231.1"/>
    </source>
</evidence>